<evidence type="ECO:0008006" key="5">
    <source>
        <dbReference type="Google" id="ProtNLM"/>
    </source>
</evidence>
<evidence type="ECO:0000313" key="4">
    <source>
        <dbReference type="Proteomes" id="UP000189966"/>
    </source>
</evidence>
<dbReference type="InterPro" id="IPR020008">
    <property type="entry name" value="GlyGly_CTERM"/>
</dbReference>
<gene>
    <name evidence="3" type="ORF">CZ809_02021</name>
</gene>
<evidence type="ECO:0000313" key="3">
    <source>
        <dbReference type="EMBL" id="SKC32505.1"/>
    </source>
</evidence>
<dbReference type="Proteomes" id="UP000189966">
    <property type="component" value="Unassembled WGS sequence"/>
</dbReference>
<accession>A0A1T5I0J9</accession>
<protein>
    <recommendedName>
        <fullName evidence="5">GlyGly-CTERM sorting domain-containing protein</fullName>
    </recommendedName>
</protein>
<dbReference type="InterPro" id="IPR022562">
    <property type="entry name" value="DUF3466"/>
</dbReference>
<name>A0A1T5I0J9_9GAMM</name>
<evidence type="ECO:0000256" key="1">
    <source>
        <dbReference type="SAM" id="MobiDB-lite"/>
    </source>
</evidence>
<dbReference type="NCBIfam" id="TIGR03501">
    <property type="entry name" value="GlyGly_CTERM"/>
    <property type="match status" value="1"/>
</dbReference>
<feature type="chain" id="PRO_5012911058" description="GlyGly-CTERM sorting domain-containing protein" evidence="2">
    <location>
        <begin position="24"/>
        <end position="684"/>
    </location>
</feature>
<dbReference type="OrthoDB" id="6395565at2"/>
<evidence type="ECO:0000256" key="2">
    <source>
        <dbReference type="SAM" id="SignalP"/>
    </source>
</evidence>
<feature type="compositionally biased region" description="Basic and acidic residues" evidence="1">
    <location>
        <begin position="302"/>
        <end position="314"/>
    </location>
</feature>
<feature type="region of interest" description="Disordered" evidence="1">
    <location>
        <begin position="301"/>
        <end position="320"/>
    </location>
</feature>
<keyword evidence="2" id="KW-0732">Signal</keyword>
<sequence length="684" mass="72877">MPHKMLKLSTLAILIAGASQASAAVYTVVPVANADSAGVKQLANQDYFAEAQANANSTPITVSSTGIKPSAENANCFTGTECAVDDYTVTGVARRGTEGTPIADVTPYNQNSQEIVNQYELRRYCDDYLGYGTCDVWAESQFFGLKYTDDDEWNGQGVGGLQKKLAAWVYGYHSNAQGLLNGEAVDSFATDATKYDGTQKANLGNIIADTTDTLVKGAVGTNFVYGITSSSLFKNGSGMPRAFEKRGFVNTNGESVQLAPVTTSNALVSNMGQTQANDAVAMTDGKLLVVGSSSYAPSFFAKDSDGKDREDDNKLPSSDDILNNGSHPLNFNTMKQCAIKSSDNLYANWECQFSTFANEAAYWLVDTDGTVTSHAITAGSGDNRDGLAVIDKDNDALSFQASAQAVALDTNGAPIAVGYSTTDVRDDFYAIQAAYFTPKSADLTSWTRTLIPGLDIKPGDDRDFTYTMANGVNNKSVIVGDAKGNGEKPQRAFVYKAGQSKAQFFDDLAPAIFFKDSNSNAAAVNDNDQVVGWVDIEASKGKEARHRAFTYMTNNSVIKNANGEVVLAPNKAWMLDDLTNDPNAGAGSVANSYRILDATGVNNAGVIAATAYYCQGGYANLSNLAHCNGTEQRVIVKLVPNANATANDIQPRVKDEDEPLKRSGGSLGILALTALGFIGFRRRK</sequence>
<dbReference type="AlphaFoldDB" id="A0A1T5I0J9"/>
<dbReference type="EMBL" id="FUZI01000003">
    <property type="protein sequence ID" value="SKC32505.1"/>
    <property type="molecule type" value="Genomic_DNA"/>
</dbReference>
<reference evidence="3 4" key="1">
    <citation type="submission" date="2017-02" db="EMBL/GenBank/DDBJ databases">
        <authorList>
            <person name="Peterson S.W."/>
        </authorList>
    </citation>
    <scope>NUCLEOTIDE SEQUENCE [LARGE SCALE GENOMIC DNA]</scope>
    <source>
        <strain evidence="4">type strain: NCCB 100098</strain>
    </source>
</reference>
<dbReference type="RefSeq" id="WP_080157455.1">
    <property type="nucleotide sequence ID" value="NZ_FUZI01000003.1"/>
</dbReference>
<organism evidence="3 4">
    <name type="scientific">Photobacterium piscicola</name>
    <dbReference type="NCBI Taxonomy" id="1378299"/>
    <lineage>
        <taxon>Bacteria</taxon>
        <taxon>Pseudomonadati</taxon>
        <taxon>Pseudomonadota</taxon>
        <taxon>Gammaproteobacteria</taxon>
        <taxon>Vibrionales</taxon>
        <taxon>Vibrionaceae</taxon>
        <taxon>Photobacterium</taxon>
    </lineage>
</organism>
<feature type="signal peptide" evidence="2">
    <location>
        <begin position="1"/>
        <end position="23"/>
    </location>
</feature>
<dbReference type="Pfam" id="PF11949">
    <property type="entry name" value="DUF3466"/>
    <property type="match status" value="1"/>
</dbReference>
<proteinExistence type="predicted"/>